<dbReference type="Gene3D" id="3.40.50.1820">
    <property type="entry name" value="alpha/beta hydrolase"/>
    <property type="match status" value="1"/>
</dbReference>
<keyword evidence="6" id="KW-1185">Reference proteome</keyword>
<dbReference type="SUPFAM" id="SSF53474">
    <property type="entry name" value="alpha/beta-Hydrolases"/>
    <property type="match status" value="1"/>
</dbReference>
<reference evidence="5 6" key="1">
    <citation type="submission" date="2019-12" db="EMBL/GenBank/DDBJ databases">
        <title>Mucilaginibacter sp. HMF7410 genome sequencing and assembly.</title>
        <authorList>
            <person name="Kang H."/>
            <person name="Cha I."/>
            <person name="Kim H."/>
            <person name="Joh K."/>
        </authorList>
    </citation>
    <scope>NUCLEOTIDE SEQUENCE [LARGE SCALE GENOMIC DNA]</scope>
    <source>
        <strain evidence="5 6">HMF7410</strain>
    </source>
</reference>
<dbReference type="InterPro" id="IPR002018">
    <property type="entry name" value="CarbesteraseB"/>
</dbReference>
<evidence type="ECO:0000313" key="5">
    <source>
        <dbReference type="EMBL" id="MVN23456.1"/>
    </source>
</evidence>
<protein>
    <recommendedName>
        <fullName evidence="3">Carboxylic ester hydrolase</fullName>
        <ecNumber evidence="3">3.1.1.-</ecNumber>
    </recommendedName>
</protein>
<dbReference type="InterPro" id="IPR019819">
    <property type="entry name" value="Carboxylesterase_B_CS"/>
</dbReference>
<sequence>MKTIRFAASGFFAFVFLSFTLFKNNDNNPIKTETGLISGLKSADGKVISYKGIPFAQPPVGELRWRVPQPAKPWTGVRKCESFGPDPYQPAPRAVSMWSEEYFIPKGSVRSEDCLYLNVWRPVKASSKKLPVLVWIYGGGFNSGGTDLKLYDGEATAKRGVIFVGANYRVGIFGGFAHHELSEESGYNASGNYGLLDQIAALKWVQENITAFGGDPKNVTINGQSAGSMSVNCLIASPLAKGLFEKAIAESGAYMVSGARGMNNLQTAEAQGARAMKALNVNSIAGLRKLSSEDVQTKLRAAGGPIIDGYLLPQSIPAIFAEGKQNKVALLTGWNENEGMLQGPLKNASDFKKQMTDAFGAKADEFFSYYPAGNEEEAKTSQYKLSKDGMFGIQNYTLANVESNNGQKVYVYRFTHKVPGTGIYENIGAFHSGEIAYTFSNLKYINRPWQQLDHQLANTISSYWVNFAISGDPNGKGLPAWPAYNPQTIQVMMLSDQPEAETIPDKAALDLIISQYK</sequence>
<dbReference type="PANTHER" id="PTHR11559">
    <property type="entry name" value="CARBOXYLESTERASE"/>
    <property type="match status" value="1"/>
</dbReference>
<dbReference type="RefSeq" id="WP_157569708.1">
    <property type="nucleotide sequence ID" value="NZ_WPIK01000027.1"/>
</dbReference>
<dbReference type="InterPro" id="IPR019826">
    <property type="entry name" value="Carboxylesterase_B_AS"/>
</dbReference>
<keyword evidence="3" id="KW-0732">Signal</keyword>
<organism evidence="5 6">
    <name type="scientific">Mucilaginibacter arboris</name>
    <dbReference type="NCBI Taxonomy" id="2682090"/>
    <lineage>
        <taxon>Bacteria</taxon>
        <taxon>Pseudomonadati</taxon>
        <taxon>Bacteroidota</taxon>
        <taxon>Sphingobacteriia</taxon>
        <taxon>Sphingobacteriales</taxon>
        <taxon>Sphingobacteriaceae</taxon>
        <taxon>Mucilaginibacter</taxon>
    </lineage>
</organism>
<evidence type="ECO:0000256" key="3">
    <source>
        <dbReference type="RuleBase" id="RU361235"/>
    </source>
</evidence>
<feature type="signal peptide" evidence="3">
    <location>
        <begin position="1"/>
        <end position="23"/>
    </location>
</feature>
<accession>A0A7K1T1K0</accession>
<dbReference type="AlphaFoldDB" id="A0A7K1T1K0"/>
<gene>
    <name evidence="5" type="ORF">GO621_18185</name>
</gene>
<feature type="chain" id="PRO_5029937312" description="Carboxylic ester hydrolase" evidence="3">
    <location>
        <begin position="24"/>
        <end position="517"/>
    </location>
</feature>
<dbReference type="GO" id="GO:0016787">
    <property type="term" value="F:hydrolase activity"/>
    <property type="evidence" value="ECO:0007669"/>
    <property type="project" value="UniProtKB-KW"/>
</dbReference>
<dbReference type="PROSITE" id="PS00122">
    <property type="entry name" value="CARBOXYLESTERASE_B_1"/>
    <property type="match status" value="1"/>
</dbReference>
<comment type="caution">
    <text evidence="5">The sequence shown here is derived from an EMBL/GenBank/DDBJ whole genome shotgun (WGS) entry which is preliminary data.</text>
</comment>
<evidence type="ECO:0000313" key="6">
    <source>
        <dbReference type="Proteomes" id="UP000462014"/>
    </source>
</evidence>
<feature type="domain" description="Carboxylesterase type B" evidence="4">
    <location>
        <begin position="29"/>
        <end position="506"/>
    </location>
</feature>
<dbReference type="EC" id="3.1.1.-" evidence="3"/>
<dbReference type="InterPro" id="IPR050309">
    <property type="entry name" value="Type-B_Carboxylest/Lipase"/>
</dbReference>
<evidence type="ECO:0000256" key="2">
    <source>
        <dbReference type="ARBA" id="ARBA00022801"/>
    </source>
</evidence>
<evidence type="ECO:0000259" key="4">
    <source>
        <dbReference type="Pfam" id="PF00135"/>
    </source>
</evidence>
<dbReference type="Pfam" id="PF00135">
    <property type="entry name" value="COesterase"/>
    <property type="match status" value="1"/>
</dbReference>
<dbReference type="PROSITE" id="PS00941">
    <property type="entry name" value="CARBOXYLESTERASE_B_2"/>
    <property type="match status" value="1"/>
</dbReference>
<evidence type="ECO:0000256" key="1">
    <source>
        <dbReference type="ARBA" id="ARBA00005964"/>
    </source>
</evidence>
<dbReference type="InterPro" id="IPR029058">
    <property type="entry name" value="AB_hydrolase_fold"/>
</dbReference>
<dbReference type="Proteomes" id="UP000462014">
    <property type="component" value="Unassembled WGS sequence"/>
</dbReference>
<dbReference type="EMBL" id="WPIK01000027">
    <property type="protein sequence ID" value="MVN23456.1"/>
    <property type="molecule type" value="Genomic_DNA"/>
</dbReference>
<name>A0A7K1T1K0_9SPHI</name>
<keyword evidence="2 3" id="KW-0378">Hydrolase</keyword>
<comment type="similarity">
    <text evidence="1 3">Belongs to the type-B carboxylesterase/lipase family.</text>
</comment>
<proteinExistence type="inferred from homology"/>